<evidence type="ECO:0000313" key="1">
    <source>
        <dbReference type="EMBL" id="SFJ96285.1"/>
    </source>
</evidence>
<sequence>MELGVLILLAAAAGALGWFWMDGVASGERRMGHRP</sequence>
<dbReference type="EMBL" id="FORX01000010">
    <property type="protein sequence ID" value="SFJ96285.1"/>
    <property type="molecule type" value="Genomic_DNA"/>
</dbReference>
<dbReference type="AlphaFoldDB" id="A0A1I3VM06"/>
<organism evidence="1 2">
    <name type="scientific">Desulfomicrobium apsheronum</name>
    <dbReference type="NCBI Taxonomy" id="52560"/>
    <lineage>
        <taxon>Bacteria</taxon>
        <taxon>Pseudomonadati</taxon>
        <taxon>Thermodesulfobacteriota</taxon>
        <taxon>Desulfovibrionia</taxon>
        <taxon>Desulfovibrionales</taxon>
        <taxon>Desulfomicrobiaceae</taxon>
        <taxon>Desulfomicrobium</taxon>
    </lineage>
</organism>
<proteinExistence type="predicted"/>
<reference evidence="2" key="1">
    <citation type="submission" date="2016-10" db="EMBL/GenBank/DDBJ databases">
        <authorList>
            <person name="Varghese N."/>
            <person name="Submissions S."/>
        </authorList>
    </citation>
    <scope>NUCLEOTIDE SEQUENCE [LARGE SCALE GENOMIC DNA]</scope>
    <source>
        <strain evidence="2">DSM 5918</strain>
    </source>
</reference>
<dbReference type="Proteomes" id="UP000198635">
    <property type="component" value="Unassembled WGS sequence"/>
</dbReference>
<accession>A0A1I3VM06</accession>
<name>A0A1I3VM06_9BACT</name>
<dbReference type="STRING" id="52560.SAMN04488082_110124"/>
<gene>
    <name evidence="1" type="ORF">SAMN04488082_110124</name>
</gene>
<protein>
    <submittedName>
        <fullName evidence="1">Uncharacterized protein</fullName>
    </submittedName>
</protein>
<keyword evidence="2" id="KW-1185">Reference proteome</keyword>
<evidence type="ECO:0000313" key="2">
    <source>
        <dbReference type="Proteomes" id="UP000198635"/>
    </source>
</evidence>